<evidence type="ECO:0000256" key="1">
    <source>
        <dbReference type="ARBA" id="ARBA00022614"/>
    </source>
</evidence>
<keyword evidence="1" id="KW-0433">Leucine-rich repeat</keyword>
<dbReference type="SUPFAM" id="SSF52058">
    <property type="entry name" value="L domain-like"/>
    <property type="match status" value="1"/>
</dbReference>
<evidence type="ECO:0000313" key="4">
    <source>
        <dbReference type="EMBL" id="KAJ8956558.1"/>
    </source>
</evidence>
<dbReference type="InterPro" id="IPR050328">
    <property type="entry name" value="Dev_Immune_Receptor"/>
</dbReference>
<dbReference type="InterPro" id="IPR032675">
    <property type="entry name" value="LRR_dom_sf"/>
</dbReference>
<comment type="caution">
    <text evidence="4">The sequence shown here is derived from an EMBL/GenBank/DDBJ whole genome shotgun (WGS) entry which is preliminary data.</text>
</comment>
<protein>
    <submittedName>
        <fullName evidence="4">Uncharacterized protein</fullName>
    </submittedName>
</protein>
<evidence type="ECO:0000256" key="2">
    <source>
        <dbReference type="ARBA" id="ARBA00022729"/>
    </source>
</evidence>
<proteinExistence type="predicted"/>
<dbReference type="InterPro" id="IPR003591">
    <property type="entry name" value="Leu-rich_rpt_typical-subtyp"/>
</dbReference>
<reference evidence="4" key="1">
    <citation type="journal article" date="2023" name="Insect Mol. Biol.">
        <title>Genome sequencing provides insights into the evolution of gene families encoding plant cell wall-degrading enzymes in longhorned beetles.</title>
        <authorList>
            <person name="Shin N.R."/>
            <person name="Okamura Y."/>
            <person name="Kirsch R."/>
            <person name="Pauchet Y."/>
        </authorList>
    </citation>
    <scope>NUCLEOTIDE SEQUENCE</scope>
    <source>
        <strain evidence="4">AMC_N1</strain>
    </source>
</reference>
<dbReference type="Pfam" id="PF13855">
    <property type="entry name" value="LRR_8"/>
    <property type="match status" value="1"/>
</dbReference>
<dbReference type="AlphaFoldDB" id="A0AAV8YZC8"/>
<dbReference type="InterPro" id="IPR001611">
    <property type="entry name" value="Leu-rich_rpt"/>
</dbReference>
<dbReference type="Gene3D" id="3.80.10.10">
    <property type="entry name" value="Ribonuclease Inhibitor"/>
    <property type="match status" value="1"/>
</dbReference>
<keyword evidence="3" id="KW-0677">Repeat</keyword>
<organism evidence="4 5">
    <name type="scientific">Aromia moschata</name>
    <dbReference type="NCBI Taxonomy" id="1265417"/>
    <lineage>
        <taxon>Eukaryota</taxon>
        <taxon>Metazoa</taxon>
        <taxon>Ecdysozoa</taxon>
        <taxon>Arthropoda</taxon>
        <taxon>Hexapoda</taxon>
        <taxon>Insecta</taxon>
        <taxon>Pterygota</taxon>
        <taxon>Neoptera</taxon>
        <taxon>Endopterygota</taxon>
        <taxon>Coleoptera</taxon>
        <taxon>Polyphaga</taxon>
        <taxon>Cucujiformia</taxon>
        <taxon>Chrysomeloidea</taxon>
        <taxon>Cerambycidae</taxon>
        <taxon>Cerambycinae</taxon>
        <taxon>Callichromatini</taxon>
        <taxon>Aromia</taxon>
    </lineage>
</organism>
<dbReference type="PANTHER" id="PTHR24373:SF370">
    <property type="entry name" value="FISH-LIPS, ISOFORM E"/>
    <property type="match status" value="1"/>
</dbReference>
<dbReference type="Proteomes" id="UP001162162">
    <property type="component" value="Unassembled WGS sequence"/>
</dbReference>
<evidence type="ECO:0000256" key="3">
    <source>
        <dbReference type="ARBA" id="ARBA00022737"/>
    </source>
</evidence>
<gene>
    <name evidence="4" type="ORF">NQ318_019282</name>
</gene>
<keyword evidence="2" id="KW-0732">Signal</keyword>
<dbReference type="Pfam" id="PF13306">
    <property type="entry name" value="LRR_5"/>
    <property type="match status" value="1"/>
</dbReference>
<evidence type="ECO:0000313" key="5">
    <source>
        <dbReference type="Proteomes" id="UP001162162"/>
    </source>
</evidence>
<dbReference type="GO" id="GO:0031012">
    <property type="term" value="C:extracellular matrix"/>
    <property type="evidence" value="ECO:0007669"/>
    <property type="project" value="TreeGrafter"/>
</dbReference>
<dbReference type="EMBL" id="JAPWTK010000029">
    <property type="protein sequence ID" value="KAJ8956558.1"/>
    <property type="molecule type" value="Genomic_DNA"/>
</dbReference>
<sequence length="367" mass="41381">MPKQLNYIFNDFRSVYAVEFTLVNEIRTYISGRAALKIPGSGGDCGPGALGRNNFHNSDLEQNGYIFLITSDSGPSRFSNDAKKMMDRELGALVIRLPASRNRVGLRALERALSTMGRPGGGGDGGDGDSKPFKGIIDEQKRMDCVALINKVKFGVLEKYSFLHVISEEVTIDDCGLYDIEIEAFENSTIYRLNITKNPLEELKNGVFVNVYLHEVFLLENKIREVEPGSLHDIHPFEGRRVESLSLGSNRMEGIRAGVFNGTKFSRLFFNWNKIEYVESGAFDDMHQLLQIDLSHNLLQRIEVGVFQNLATPASSVWLDFGRNRIRRIHRRAFENTSVLTLNLEDNDLGFITKNYFKGTSINVLDI</sequence>
<accession>A0AAV8YZC8</accession>
<dbReference type="InterPro" id="IPR026906">
    <property type="entry name" value="LRR_5"/>
</dbReference>
<dbReference type="SMART" id="SM00369">
    <property type="entry name" value="LRR_TYP"/>
    <property type="match status" value="3"/>
</dbReference>
<dbReference type="GO" id="GO:0005615">
    <property type="term" value="C:extracellular space"/>
    <property type="evidence" value="ECO:0007669"/>
    <property type="project" value="TreeGrafter"/>
</dbReference>
<dbReference type="PANTHER" id="PTHR24373">
    <property type="entry name" value="SLIT RELATED LEUCINE-RICH REPEAT NEURONAL PROTEIN"/>
    <property type="match status" value="1"/>
</dbReference>
<name>A0AAV8YZC8_9CUCU</name>
<keyword evidence="5" id="KW-1185">Reference proteome</keyword>